<organism evidence="2 3">
    <name type="scientific">Sediminicoccus rosea</name>
    <dbReference type="NCBI Taxonomy" id="1225128"/>
    <lineage>
        <taxon>Bacteria</taxon>
        <taxon>Pseudomonadati</taxon>
        <taxon>Pseudomonadota</taxon>
        <taxon>Alphaproteobacteria</taxon>
        <taxon>Acetobacterales</taxon>
        <taxon>Roseomonadaceae</taxon>
        <taxon>Sediminicoccus</taxon>
    </lineage>
</organism>
<protein>
    <recommendedName>
        <fullName evidence="4">MFS transporter</fullName>
    </recommendedName>
</protein>
<feature type="transmembrane region" description="Helical" evidence="1">
    <location>
        <begin position="12"/>
        <end position="33"/>
    </location>
</feature>
<reference evidence="2 3" key="1">
    <citation type="submission" date="2023-11" db="EMBL/GenBank/DDBJ databases">
        <title>Arctic aerobic anoxygenic photoheterotroph Sediminicoccus rosea KRV36 adapts its photosynthesis to long days of polar summer.</title>
        <authorList>
            <person name="Tomasch J."/>
            <person name="Kopejtka K."/>
            <person name="Bily T."/>
            <person name="Gardiner A.T."/>
            <person name="Gardian Z."/>
            <person name="Shivaramu S."/>
            <person name="Koblizek M."/>
            <person name="Engelhardt F."/>
            <person name="Kaftan D."/>
        </authorList>
    </citation>
    <scope>NUCLEOTIDE SEQUENCE [LARGE SCALE GENOMIC DNA]</scope>
    <source>
        <strain evidence="2 3">R-30</strain>
    </source>
</reference>
<evidence type="ECO:0000313" key="2">
    <source>
        <dbReference type="EMBL" id="WPB85880.1"/>
    </source>
</evidence>
<feature type="transmembrane region" description="Helical" evidence="1">
    <location>
        <begin position="45"/>
        <end position="65"/>
    </location>
</feature>
<evidence type="ECO:0008006" key="4">
    <source>
        <dbReference type="Google" id="ProtNLM"/>
    </source>
</evidence>
<evidence type="ECO:0000313" key="3">
    <source>
        <dbReference type="Proteomes" id="UP001305521"/>
    </source>
</evidence>
<evidence type="ECO:0000256" key="1">
    <source>
        <dbReference type="SAM" id="Phobius"/>
    </source>
</evidence>
<accession>A0ABZ0PJY8</accession>
<dbReference type="Proteomes" id="UP001305521">
    <property type="component" value="Chromosome"/>
</dbReference>
<dbReference type="EMBL" id="CP137852">
    <property type="protein sequence ID" value="WPB85880.1"/>
    <property type="molecule type" value="Genomic_DNA"/>
</dbReference>
<dbReference type="RefSeq" id="WP_318649858.1">
    <property type="nucleotide sequence ID" value="NZ_CP137852.1"/>
</dbReference>
<name>A0ABZ0PJY8_9PROT</name>
<keyword evidence="1" id="KW-0472">Membrane</keyword>
<keyword evidence="3" id="KW-1185">Reference proteome</keyword>
<gene>
    <name evidence="2" type="ORF">R9Z33_03165</name>
</gene>
<keyword evidence="1" id="KW-0812">Transmembrane</keyword>
<proteinExistence type="predicted"/>
<keyword evidence="1" id="KW-1133">Transmembrane helix</keyword>
<sequence>MTTRAASLRWFVIFSLGFAGWRVLTTAAYLLFGPPIVSNYWLTEVFFLLSKGFLGGLFWPISLLLDGWRNPIGWLFYPW</sequence>